<gene>
    <name evidence="2" type="ORF">AADV58_18010</name>
</gene>
<keyword evidence="1" id="KW-0472">Membrane</keyword>
<feature type="transmembrane region" description="Helical" evidence="1">
    <location>
        <begin position="48"/>
        <end position="69"/>
    </location>
</feature>
<dbReference type="Proteomes" id="UP001479520">
    <property type="component" value="Plasmid unnamed1"/>
</dbReference>
<keyword evidence="1" id="KW-1133">Transmembrane helix</keyword>
<reference evidence="2 3" key="1">
    <citation type="submission" date="2024-04" db="EMBL/GenBank/DDBJ databases">
        <title>Dissimilatory iodate-reducing microorganisms contribute to the enrichment of iodine in groundwater.</title>
        <authorList>
            <person name="Jiang Z."/>
        </authorList>
    </citation>
    <scope>NUCLEOTIDE SEQUENCE [LARGE SCALE GENOMIC DNA]</scope>
    <source>
        <strain evidence="2 3">NCP973</strain>
        <plasmid evidence="2 3">unnamed1</plasmid>
    </source>
</reference>
<dbReference type="RefSeq" id="WP_341744644.1">
    <property type="nucleotide sequence ID" value="NZ_CP151407.1"/>
</dbReference>
<organism evidence="2 3">
    <name type="scientific">Azonexus hydrophilus</name>
    <dbReference type="NCBI Taxonomy" id="418702"/>
    <lineage>
        <taxon>Bacteria</taxon>
        <taxon>Pseudomonadati</taxon>
        <taxon>Pseudomonadota</taxon>
        <taxon>Betaproteobacteria</taxon>
        <taxon>Rhodocyclales</taxon>
        <taxon>Azonexaceae</taxon>
        <taxon>Azonexus</taxon>
    </lineage>
</organism>
<keyword evidence="1" id="KW-0812">Transmembrane</keyword>
<name>A0ABZ2XL00_9RHOO</name>
<proteinExistence type="predicted"/>
<evidence type="ECO:0000256" key="1">
    <source>
        <dbReference type="SAM" id="Phobius"/>
    </source>
</evidence>
<dbReference type="EMBL" id="CP151407">
    <property type="protein sequence ID" value="WZJ23305.1"/>
    <property type="molecule type" value="Genomic_DNA"/>
</dbReference>
<keyword evidence="3" id="KW-1185">Reference proteome</keyword>
<sequence length="94" mass="10672">MIKRLAKILVYDWRARPVTYKMPMLWVFAVLMQIAISCSAYLTQNALAGISGVLAAICCGFTIRLAYLLGKKEEDVEFLLETLEQIEANLKEEE</sequence>
<protein>
    <submittedName>
        <fullName evidence="2">Uncharacterized protein</fullName>
    </submittedName>
</protein>
<evidence type="ECO:0000313" key="2">
    <source>
        <dbReference type="EMBL" id="WZJ23305.1"/>
    </source>
</evidence>
<accession>A0ABZ2XL00</accession>
<geneLocation type="plasmid" evidence="2 3">
    <name>unnamed1</name>
</geneLocation>
<feature type="transmembrane region" description="Helical" evidence="1">
    <location>
        <begin position="24"/>
        <end position="42"/>
    </location>
</feature>
<keyword evidence="2" id="KW-0614">Plasmid</keyword>
<evidence type="ECO:0000313" key="3">
    <source>
        <dbReference type="Proteomes" id="UP001479520"/>
    </source>
</evidence>